<accession>A0A210QXA9</accession>
<comment type="caution">
    <text evidence="1">The sequence shown here is derived from an EMBL/GenBank/DDBJ whole genome shotgun (WGS) entry which is preliminary data.</text>
</comment>
<protein>
    <submittedName>
        <fullName evidence="1">Uncharacterized protein</fullName>
    </submittedName>
</protein>
<keyword evidence="2" id="KW-1185">Reference proteome</keyword>
<dbReference type="Proteomes" id="UP000242188">
    <property type="component" value="Unassembled WGS sequence"/>
</dbReference>
<organism evidence="1 2">
    <name type="scientific">Mizuhopecten yessoensis</name>
    <name type="common">Japanese scallop</name>
    <name type="synonym">Patinopecten yessoensis</name>
    <dbReference type="NCBI Taxonomy" id="6573"/>
    <lineage>
        <taxon>Eukaryota</taxon>
        <taxon>Metazoa</taxon>
        <taxon>Spiralia</taxon>
        <taxon>Lophotrochozoa</taxon>
        <taxon>Mollusca</taxon>
        <taxon>Bivalvia</taxon>
        <taxon>Autobranchia</taxon>
        <taxon>Pteriomorphia</taxon>
        <taxon>Pectinida</taxon>
        <taxon>Pectinoidea</taxon>
        <taxon>Pectinidae</taxon>
        <taxon>Mizuhopecten</taxon>
    </lineage>
</organism>
<evidence type="ECO:0000313" key="1">
    <source>
        <dbReference type="EMBL" id="OWF53409.1"/>
    </source>
</evidence>
<gene>
    <name evidence="1" type="ORF">KP79_PYT10507</name>
</gene>
<evidence type="ECO:0000313" key="2">
    <source>
        <dbReference type="Proteomes" id="UP000242188"/>
    </source>
</evidence>
<reference evidence="1 2" key="1">
    <citation type="journal article" date="2017" name="Nat. Ecol. Evol.">
        <title>Scallop genome provides insights into evolution of bilaterian karyotype and development.</title>
        <authorList>
            <person name="Wang S."/>
            <person name="Zhang J."/>
            <person name="Jiao W."/>
            <person name="Li J."/>
            <person name="Xun X."/>
            <person name="Sun Y."/>
            <person name="Guo X."/>
            <person name="Huan P."/>
            <person name="Dong B."/>
            <person name="Zhang L."/>
            <person name="Hu X."/>
            <person name="Sun X."/>
            <person name="Wang J."/>
            <person name="Zhao C."/>
            <person name="Wang Y."/>
            <person name="Wang D."/>
            <person name="Huang X."/>
            <person name="Wang R."/>
            <person name="Lv J."/>
            <person name="Li Y."/>
            <person name="Zhang Z."/>
            <person name="Liu B."/>
            <person name="Lu W."/>
            <person name="Hui Y."/>
            <person name="Liang J."/>
            <person name="Zhou Z."/>
            <person name="Hou R."/>
            <person name="Li X."/>
            <person name="Liu Y."/>
            <person name="Li H."/>
            <person name="Ning X."/>
            <person name="Lin Y."/>
            <person name="Zhao L."/>
            <person name="Xing Q."/>
            <person name="Dou J."/>
            <person name="Li Y."/>
            <person name="Mao J."/>
            <person name="Guo H."/>
            <person name="Dou H."/>
            <person name="Li T."/>
            <person name="Mu C."/>
            <person name="Jiang W."/>
            <person name="Fu Q."/>
            <person name="Fu X."/>
            <person name="Miao Y."/>
            <person name="Liu J."/>
            <person name="Yu Q."/>
            <person name="Li R."/>
            <person name="Liao H."/>
            <person name="Li X."/>
            <person name="Kong Y."/>
            <person name="Jiang Z."/>
            <person name="Chourrout D."/>
            <person name="Li R."/>
            <person name="Bao Z."/>
        </authorList>
    </citation>
    <scope>NUCLEOTIDE SEQUENCE [LARGE SCALE GENOMIC DNA]</scope>
    <source>
        <strain evidence="1 2">PY_sf001</strain>
    </source>
</reference>
<dbReference type="AlphaFoldDB" id="A0A210QXA9"/>
<name>A0A210QXA9_MIZYE</name>
<proteinExistence type="predicted"/>
<dbReference type="EMBL" id="NEDP02001349">
    <property type="protein sequence ID" value="OWF53409.1"/>
    <property type="molecule type" value="Genomic_DNA"/>
</dbReference>
<sequence>MSCMQSRKTCKTEVRRLAVAAERASCWTCSRHEEKNCKVPLPINHQRTSLLPTTSLQEYNERQQGLPVIFQQNNKVGIGFSARRIMGEGYQSFHLMIFRVSHGQGGTRI</sequence>